<proteinExistence type="predicted"/>
<organism evidence="1 2">
    <name type="scientific">Mycena metata</name>
    <dbReference type="NCBI Taxonomy" id="1033252"/>
    <lineage>
        <taxon>Eukaryota</taxon>
        <taxon>Fungi</taxon>
        <taxon>Dikarya</taxon>
        <taxon>Basidiomycota</taxon>
        <taxon>Agaricomycotina</taxon>
        <taxon>Agaricomycetes</taxon>
        <taxon>Agaricomycetidae</taxon>
        <taxon>Agaricales</taxon>
        <taxon>Marasmiineae</taxon>
        <taxon>Mycenaceae</taxon>
        <taxon>Mycena</taxon>
    </lineage>
</organism>
<sequence>IIQALTTKLSSNEDSDWAEAMDAQLLRTITAALQARGTKCTFKEADALDNDPMKRALALANQGLSEVLTHLQVEIPQGYAVKGVKLKTGTQRTFYKTIKARKPIPQCMKTTIMLDITRHAAWNLSRSTPTDSQIWLSVRHKEITRTTRDFLWKCLHQAYKVGSHWRNIPNYEHYAICPHYQVDETMEHILLECNAPGREVLWNLAQELWEKGGCAWPEMDYSNFSAQFVVKNVVGFSDIFQRKKA</sequence>
<keyword evidence="2" id="KW-1185">Reference proteome</keyword>
<gene>
    <name evidence="1" type="ORF">B0H16DRAFT_1314852</name>
</gene>
<protein>
    <recommendedName>
        <fullName evidence="3">Reverse transcriptase zinc-binding domain-containing protein</fullName>
    </recommendedName>
</protein>
<dbReference type="AlphaFoldDB" id="A0AAD7J4D0"/>
<feature type="non-terminal residue" evidence="1">
    <location>
        <position position="1"/>
    </location>
</feature>
<evidence type="ECO:0000313" key="2">
    <source>
        <dbReference type="Proteomes" id="UP001215598"/>
    </source>
</evidence>
<reference evidence="1" key="1">
    <citation type="submission" date="2023-03" db="EMBL/GenBank/DDBJ databases">
        <title>Massive genome expansion in bonnet fungi (Mycena s.s.) driven by repeated elements and novel gene families across ecological guilds.</title>
        <authorList>
            <consortium name="Lawrence Berkeley National Laboratory"/>
            <person name="Harder C.B."/>
            <person name="Miyauchi S."/>
            <person name="Viragh M."/>
            <person name="Kuo A."/>
            <person name="Thoen E."/>
            <person name="Andreopoulos B."/>
            <person name="Lu D."/>
            <person name="Skrede I."/>
            <person name="Drula E."/>
            <person name="Henrissat B."/>
            <person name="Morin E."/>
            <person name="Kohler A."/>
            <person name="Barry K."/>
            <person name="LaButti K."/>
            <person name="Morin E."/>
            <person name="Salamov A."/>
            <person name="Lipzen A."/>
            <person name="Mereny Z."/>
            <person name="Hegedus B."/>
            <person name="Baldrian P."/>
            <person name="Stursova M."/>
            <person name="Weitz H."/>
            <person name="Taylor A."/>
            <person name="Grigoriev I.V."/>
            <person name="Nagy L.G."/>
            <person name="Martin F."/>
            <person name="Kauserud H."/>
        </authorList>
    </citation>
    <scope>NUCLEOTIDE SEQUENCE</scope>
    <source>
        <strain evidence="1">CBHHK182m</strain>
    </source>
</reference>
<name>A0AAD7J4D0_9AGAR</name>
<dbReference type="EMBL" id="JARKIB010000046">
    <property type="protein sequence ID" value="KAJ7756670.1"/>
    <property type="molecule type" value="Genomic_DNA"/>
</dbReference>
<comment type="caution">
    <text evidence="1">The sequence shown here is derived from an EMBL/GenBank/DDBJ whole genome shotgun (WGS) entry which is preliminary data.</text>
</comment>
<evidence type="ECO:0000313" key="1">
    <source>
        <dbReference type="EMBL" id="KAJ7756670.1"/>
    </source>
</evidence>
<evidence type="ECO:0008006" key="3">
    <source>
        <dbReference type="Google" id="ProtNLM"/>
    </source>
</evidence>
<dbReference type="Proteomes" id="UP001215598">
    <property type="component" value="Unassembled WGS sequence"/>
</dbReference>
<accession>A0AAD7J4D0</accession>